<evidence type="ECO:0000313" key="1">
    <source>
        <dbReference type="EMBL" id="KAI4319721.1"/>
    </source>
</evidence>
<comment type="caution">
    <text evidence="1">The sequence shown here is derived from an EMBL/GenBank/DDBJ whole genome shotgun (WGS) entry which is preliminary data.</text>
</comment>
<keyword evidence="2" id="KW-1185">Reference proteome</keyword>
<accession>A0ACB9M834</accession>
<name>A0ACB9M834_9MYRT</name>
<reference evidence="2" key="1">
    <citation type="journal article" date="2023" name="Front. Plant Sci.">
        <title>Chromosomal-level genome assembly of Melastoma candidum provides insights into trichome evolution.</title>
        <authorList>
            <person name="Zhong Y."/>
            <person name="Wu W."/>
            <person name="Sun C."/>
            <person name="Zou P."/>
            <person name="Liu Y."/>
            <person name="Dai S."/>
            <person name="Zhou R."/>
        </authorList>
    </citation>
    <scope>NUCLEOTIDE SEQUENCE [LARGE SCALE GENOMIC DNA]</scope>
</reference>
<evidence type="ECO:0000313" key="2">
    <source>
        <dbReference type="Proteomes" id="UP001057402"/>
    </source>
</evidence>
<dbReference type="EMBL" id="CM042889">
    <property type="protein sequence ID" value="KAI4319721.1"/>
    <property type="molecule type" value="Genomic_DNA"/>
</dbReference>
<proteinExistence type="predicted"/>
<organism evidence="1 2">
    <name type="scientific">Melastoma candidum</name>
    <dbReference type="NCBI Taxonomy" id="119954"/>
    <lineage>
        <taxon>Eukaryota</taxon>
        <taxon>Viridiplantae</taxon>
        <taxon>Streptophyta</taxon>
        <taxon>Embryophyta</taxon>
        <taxon>Tracheophyta</taxon>
        <taxon>Spermatophyta</taxon>
        <taxon>Magnoliopsida</taxon>
        <taxon>eudicotyledons</taxon>
        <taxon>Gunneridae</taxon>
        <taxon>Pentapetalae</taxon>
        <taxon>rosids</taxon>
        <taxon>malvids</taxon>
        <taxon>Myrtales</taxon>
        <taxon>Melastomataceae</taxon>
        <taxon>Melastomatoideae</taxon>
        <taxon>Melastomateae</taxon>
        <taxon>Melastoma</taxon>
    </lineage>
</organism>
<gene>
    <name evidence="1" type="ORF">MLD38_033290</name>
</gene>
<sequence>MDDSDSAPVSSKDEGDPPPSNLGSSAEDDDDDGVDNVPSKPSPSSPPSPSLSPSPPLPSSSLPTVVPSSGRIYVSLPLPFLARAPSLGGPNFSSGGGVGGREDFWMESATEVLIDAWAERYVGLSKGSLKQNNWKEVADIVNGAEDRSKTPRSDMQCTW</sequence>
<protein>
    <submittedName>
        <fullName evidence="1">Uncharacterized protein</fullName>
    </submittedName>
</protein>
<dbReference type="Proteomes" id="UP001057402">
    <property type="component" value="Chromosome 10"/>
</dbReference>